<proteinExistence type="predicted"/>
<evidence type="ECO:0000313" key="1">
    <source>
        <dbReference type="EMBL" id="CAD6238582.1"/>
    </source>
</evidence>
<protein>
    <recommendedName>
        <fullName evidence="3">DUF4219 domain-containing protein</fullName>
    </recommendedName>
</protein>
<sequence length="284" mass="32788">MASSSDPQPVAGLLSQSYGGQILRCPVIFNGTNYRVWVSRMRWHMRDLRLWDFLTGELSCPPLPTPPVQPVFPPATSDDDKKKLRDKYNDDMASYMSQFAAYRTWLDEDARAGAVLTASMEEHLTANIVELDYASQMWAFLHQRYEPSGQSTYIAALRQEQLLQQVDATIEEFFNQLSTVWRELDTLSPQLFPATCESCRKQRSHLDLRRIYDFLTRLHAEFEPLRAQLLAREHCVSLMDALAAVRNEEIRLRSANKNKMSNSLSTYSEALHNYFFAFDQELSN</sequence>
<dbReference type="Pfam" id="PF14223">
    <property type="entry name" value="Retrotran_gag_2"/>
    <property type="match status" value="1"/>
</dbReference>
<dbReference type="AlphaFoldDB" id="A0A811P888"/>
<keyword evidence="2" id="KW-1185">Reference proteome</keyword>
<evidence type="ECO:0008006" key="3">
    <source>
        <dbReference type="Google" id="ProtNLM"/>
    </source>
</evidence>
<gene>
    <name evidence="1" type="ORF">NCGR_LOCUS25771</name>
</gene>
<dbReference type="OrthoDB" id="681953at2759"/>
<accession>A0A811P888</accession>
<name>A0A811P888_9POAL</name>
<dbReference type="Proteomes" id="UP000604825">
    <property type="component" value="Unassembled WGS sequence"/>
</dbReference>
<organism evidence="1 2">
    <name type="scientific">Miscanthus lutarioriparius</name>
    <dbReference type="NCBI Taxonomy" id="422564"/>
    <lineage>
        <taxon>Eukaryota</taxon>
        <taxon>Viridiplantae</taxon>
        <taxon>Streptophyta</taxon>
        <taxon>Embryophyta</taxon>
        <taxon>Tracheophyta</taxon>
        <taxon>Spermatophyta</taxon>
        <taxon>Magnoliopsida</taxon>
        <taxon>Liliopsida</taxon>
        <taxon>Poales</taxon>
        <taxon>Poaceae</taxon>
        <taxon>PACMAD clade</taxon>
        <taxon>Panicoideae</taxon>
        <taxon>Andropogonodae</taxon>
        <taxon>Andropogoneae</taxon>
        <taxon>Saccharinae</taxon>
        <taxon>Miscanthus</taxon>
    </lineage>
</organism>
<dbReference type="PANTHER" id="PTHR37610:SF40">
    <property type="entry name" value="OS01G0909600 PROTEIN"/>
    <property type="match status" value="1"/>
</dbReference>
<dbReference type="EMBL" id="CAJGYO010000006">
    <property type="protein sequence ID" value="CAD6238582.1"/>
    <property type="molecule type" value="Genomic_DNA"/>
</dbReference>
<evidence type="ECO:0000313" key="2">
    <source>
        <dbReference type="Proteomes" id="UP000604825"/>
    </source>
</evidence>
<comment type="caution">
    <text evidence="1">The sequence shown here is derived from an EMBL/GenBank/DDBJ whole genome shotgun (WGS) entry which is preliminary data.</text>
</comment>
<reference evidence="1" key="1">
    <citation type="submission" date="2020-10" db="EMBL/GenBank/DDBJ databases">
        <authorList>
            <person name="Han B."/>
            <person name="Lu T."/>
            <person name="Zhao Q."/>
            <person name="Huang X."/>
            <person name="Zhao Y."/>
        </authorList>
    </citation>
    <scope>NUCLEOTIDE SEQUENCE</scope>
</reference>
<dbReference type="PANTHER" id="PTHR37610">
    <property type="entry name" value="CCHC-TYPE DOMAIN-CONTAINING PROTEIN"/>
    <property type="match status" value="1"/>
</dbReference>